<sequence length="111" mass="10771">MAKNYVQKGDTITIPATAAVVSGAIVQAGSIIGVAQGSAAIGEPVDVACGGVWTLPKVASEAYAGAGVPVYYNSGNGLVTSTASGNMKLGVAIESVAAATGTVKVRLSGAF</sequence>
<gene>
    <name evidence="1" type="ORF">AQS8620_01248</name>
</gene>
<evidence type="ECO:0000313" key="1">
    <source>
        <dbReference type="EMBL" id="SLN35604.1"/>
    </source>
</evidence>
<organism evidence="1 2">
    <name type="scientific">Aquimixticola soesokkakensis</name>
    <dbReference type="NCBI Taxonomy" id="1519096"/>
    <lineage>
        <taxon>Bacteria</taxon>
        <taxon>Pseudomonadati</taxon>
        <taxon>Pseudomonadota</taxon>
        <taxon>Alphaproteobacteria</taxon>
        <taxon>Rhodobacterales</taxon>
        <taxon>Paracoccaceae</taxon>
        <taxon>Aquimixticola</taxon>
    </lineage>
</organism>
<dbReference type="RefSeq" id="WP_085835980.1">
    <property type="nucleotide sequence ID" value="NZ_FWFS01000004.1"/>
</dbReference>
<protein>
    <recommendedName>
        <fullName evidence="3">DUF2190 family protein</fullName>
    </recommendedName>
</protein>
<accession>A0A1Y5SAL7</accession>
<reference evidence="1 2" key="1">
    <citation type="submission" date="2017-03" db="EMBL/GenBank/DDBJ databases">
        <authorList>
            <person name="Afonso C.L."/>
            <person name="Miller P.J."/>
            <person name="Scott M.A."/>
            <person name="Spackman E."/>
            <person name="Goraichik I."/>
            <person name="Dimitrov K.M."/>
            <person name="Suarez D.L."/>
            <person name="Swayne D.E."/>
        </authorList>
    </citation>
    <scope>NUCLEOTIDE SEQUENCE [LARGE SCALE GENOMIC DNA]</scope>
    <source>
        <strain evidence="1 2">CECT 8620</strain>
    </source>
</reference>
<dbReference type="PIRSF" id="PIRSF030771">
    <property type="entry name" value="UCP030771"/>
    <property type="match status" value="1"/>
</dbReference>
<evidence type="ECO:0008006" key="3">
    <source>
        <dbReference type="Google" id="ProtNLM"/>
    </source>
</evidence>
<evidence type="ECO:0000313" key="2">
    <source>
        <dbReference type="Proteomes" id="UP000193862"/>
    </source>
</evidence>
<keyword evidence="2" id="KW-1185">Reference proteome</keyword>
<dbReference type="InterPro" id="IPR011231">
    <property type="entry name" value="Phage_VT1-Sakai_H0018"/>
</dbReference>
<dbReference type="OrthoDB" id="5365964at2"/>
<dbReference type="Pfam" id="PF09956">
    <property type="entry name" value="Phage_cement_2"/>
    <property type="match status" value="1"/>
</dbReference>
<proteinExistence type="predicted"/>
<dbReference type="EMBL" id="FWFS01000004">
    <property type="protein sequence ID" value="SLN35604.1"/>
    <property type="molecule type" value="Genomic_DNA"/>
</dbReference>
<dbReference type="AlphaFoldDB" id="A0A1Y5SAL7"/>
<name>A0A1Y5SAL7_9RHOB</name>
<dbReference type="Proteomes" id="UP000193862">
    <property type="component" value="Unassembled WGS sequence"/>
</dbReference>